<dbReference type="Pfam" id="PF00858">
    <property type="entry name" value="ASC"/>
    <property type="match status" value="1"/>
</dbReference>
<evidence type="ECO:0000256" key="9">
    <source>
        <dbReference type="ARBA" id="ARBA00023136"/>
    </source>
</evidence>
<gene>
    <name evidence="16" type="ORF">PFISCL1PPCAC_20957</name>
</gene>
<evidence type="ECO:0000256" key="13">
    <source>
        <dbReference type="RuleBase" id="RU000679"/>
    </source>
</evidence>
<dbReference type="GO" id="GO:0005886">
    <property type="term" value="C:plasma membrane"/>
    <property type="evidence" value="ECO:0007669"/>
    <property type="project" value="TreeGrafter"/>
</dbReference>
<keyword evidence="17" id="KW-1185">Reference proteome</keyword>
<keyword evidence="10" id="KW-0325">Glycoprotein</keyword>
<evidence type="ECO:0000256" key="5">
    <source>
        <dbReference type="ARBA" id="ARBA00022692"/>
    </source>
</evidence>
<evidence type="ECO:0000256" key="2">
    <source>
        <dbReference type="ARBA" id="ARBA00007193"/>
    </source>
</evidence>
<dbReference type="GO" id="GO:0015280">
    <property type="term" value="F:ligand-gated sodium channel activity"/>
    <property type="evidence" value="ECO:0007669"/>
    <property type="project" value="TreeGrafter"/>
</dbReference>
<feature type="compositionally biased region" description="Basic and acidic residues" evidence="14">
    <location>
        <begin position="509"/>
        <end position="523"/>
    </location>
</feature>
<protein>
    <recommendedName>
        <fullName evidence="18">Ion channel</fullName>
    </recommendedName>
</protein>
<dbReference type="Proteomes" id="UP001432322">
    <property type="component" value="Unassembled WGS sequence"/>
</dbReference>
<comment type="subcellular location">
    <subcellularLocation>
        <location evidence="1">Membrane</location>
        <topology evidence="1">Multi-pass membrane protein</topology>
    </subcellularLocation>
</comment>
<dbReference type="Gene3D" id="1.10.287.770">
    <property type="entry name" value="YojJ-like"/>
    <property type="match status" value="1"/>
</dbReference>
<keyword evidence="7" id="KW-0915">Sodium</keyword>
<comment type="similarity">
    <text evidence="2 13">Belongs to the amiloride-sensitive sodium channel (TC 1.A.6) family.</text>
</comment>
<comment type="caution">
    <text evidence="16">The sequence shown here is derived from an EMBL/GenBank/DDBJ whole genome shotgun (WGS) entry which is preliminary data.</text>
</comment>
<sequence>ILTKLKDFCCWTSTHGVPHIGMANRKLLVFFWGFVLIACIAGFFYQLRMLILKYLLYAVNTETKVVSELEFSERPFPAVMICHLNPWKANSIGSSPFLSQMANAYTTAAKANPLFGFAAGRTGERQQRAVKMTSLANEHLFSLMDDEENMAPHYTYQDLVISCSYNVDACNETDWTPKRDPHFGMCYVFNVDGVKTTARSGPLYGLRVVMRTDQARYLPWTEASGIVVSIYNETDQPFPDVFGFYAPPGTATAMGVRYVKTTRKEAPYGDCRVSKTAAFPHYKGKYEVESCYRSCLQEQTIKKCGCYDPTYAYLGGSTYRSCFGDGFDNLTWTESSNNLDCIEQLYDSEATTFNMIKNCTDCTPPCEVESYMVTVSTAQWPSNDYKPAECTAYNQTGQPWVLPSEEANEAKCILWYKINTLLIEVYYERMNYQLLTESAAYTIGNLISDIGGQLGLFLGMSLISILEILVLCFLLVWYCFTHKTRRAEMDAYQRTVDMEKRKTEEFLNKKDSFDRKPSDENRRKISRPRRKVREMRDQLLLQGMSNAVYNSRNLSDAYYVPPVQH</sequence>
<feature type="region of interest" description="Disordered" evidence="14">
    <location>
        <begin position="509"/>
        <end position="531"/>
    </location>
</feature>
<proteinExistence type="inferred from homology"/>
<organism evidence="16 17">
    <name type="scientific">Pristionchus fissidentatus</name>
    <dbReference type="NCBI Taxonomy" id="1538716"/>
    <lineage>
        <taxon>Eukaryota</taxon>
        <taxon>Metazoa</taxon>
        <taxon>Ecdysozoa</taxon>
        <taxon>Nematoda</taxon>
        <taxon>Chromadorea</taxon>
        <taxon>Rhabditida</taxon>
        <taxon>Rhabditina</taxon>
        <taxon>Diplogasteromorpha</taxon>
        <taxon>Diplogasteroidea</taxon>
        <taxon>Neodiplogasteridae</taxon>
        <taxon>Pristionchus</taxon>
    </lineage>
</organism>
<dbReference type="PROSITE" id="PS01206">
    <property type="entry name" value="ASC"/>
    <property type="match status" value="1"/>
</dbReference>
<evidence type="ECO:0000313" key="16">
    <source>
        <dbReference type="EMBL" id="GMT29660.1"/>
    </source>
</evidence>
<dbReference type="Gene3D" id="2.60.470.10">
    <property type="entry name" value="Acid-sensing ion channels like domains"/>
    <property type="match status" value="1"/>
</dbReference>
<evidence type="ECO:0000256" key="15">
    <source>
        <dbReference type="SAM" id="Phobius"/>
    </source>
</evidence>
<evidence type="ECO:0000256" key="12">
    <source>
        <dbReference type="ARBA" id="ARBA00023303"/>
    </source>
</evidence>
<reference evidence="16" key="1">
    <citation type="submission" date="2023-10" db="EMBL/GenBank/DDBJ databases">
        <title>Genome assembly of Pristionchus species.</title>
        <authorList>
            <person name="Yoshida K."/>
            <person name="Sommer R.J."/>
        </authorList>
    </citation>
    <scope>NUCLEOTIDE SEQUENCE</scope>
    <source>
        <strain evidence="16">RS5133</strain>
    </source>
</reference>
<dbReference type="AlphaFoldDB" id="A0AAV5WDB2"/>
<evidence type="ECO:0000256" key="4">
    <source>
        <dbReference type="ARBA" id="ARBA00022461"/>
    </source>
</evidence>
<keyword evidence="5 13" id="KW-0812">Transmembrane</keyword>
<keyword evidence="6 15" id="KW-1133">Transmembrane helix</keyword>
<evidence type="ECO:0000256" key="10">
    <source>
        <dbReference type="ARBA" id="ARBA00023180"/>
    </source>
</evidence>
<evidence type="ECO:0000256" key="7">
    <source>
        <dbReference type="ARBA" id="ARBA00023053"/>
    </source>
</evidence>
<evidence type="ECO:0000313" key="17">
    <source>
        <dbReference type="Proteomes" id="UP001432322"/>
    </source>
</evidence>
<accession>A0AAV5WDB2</accession>
<evidence type="ECO:0000256" key="1">
    <source>
        <dbReference type="ARBA" id="ARBA00004141"/>
    </source>
</evidence>
<dbReference type="PANTHER" id="PTHR11690">
    <property type="entry name" value="AMILORIDE-SENSITIVE SODIUM CHANNEL-RELATED"/>
    <property type="match status" value="1"/>
</dbReference>
<dbReference type="EMBL" id="BTSY01000005">
    <property type="protein sequence ID" value="GMT29660.1"/>
    <property type="molecule type" value="Genomic_DNA"/>
</dbReference>
<keyword evidence="12 13" id="KW-0407">Ion channel</keyword>
<evidence type="ECO:0000256" key="14">
    <source>
        <dbReference type="SAM" id="MobiDB-lite"/>
    </source>
</evidence>
<feature type="transmembrane region" description="Helical" evidence="15">
    <location>
        <begin position="454"/>
        <end position="480"/>
    </location>
</feature>
<evidence type="ECO:0000256" key="6">
    <source>
        <dbReference type="ARBA" id="ARBA00022989"/>
    </source>
</evidence>
<dbReference type="InterPro" id="IPR020903">
    <property type="entry name" value="ENaC_CS"/>
</dbReference>
<evidence type="ECO:0000256" key="11">
    <source>
        <dbReference type="ARBA" id="ARBA00023201"/>
    </source>
</evidence>
<feature type="non-terminal residue" evidence="16">
    <location>
        <position position="1"/>
    </location>
</feature>
<evidence type="ECO:0000256" key="8">
    <source>
        <dbReference type="ARBA" id="ARBA00023065"/>
    </source>
</evidence>
<keyword evidence="4 13" id="KW-0894">Sodium channel</keyword>
<dbReference type="PRINTS" id="PR01078">
    <property type="entry name" value="AMINACHANNEL"/>
</dbReference>
<evidence type="ECO:0008006" key="18">
    <source>
        <dbReference type="Google" id="ProtNLM"/>
    </source>
</evidence>
<name>A0AAV5WDB2_9BILA</name>
<keyword evidence="3 13" id="KW-0813">Transport</keyword>
<dbReference type="InterPro" id="IPR001873">
    <property type="entry name" value="ENaC"/>
</dbReference>
<keyword evidence="8 13" id="KW-0406">Ion transport</keyword>
<dbReference type="PANTHER" id="PTHR11690:SF153">
    <property type="entry name" value="AMILORIDE-SENSITIVE SODIUM CHANNEL"/>
    <property type="match status" value="1"/>
</dbReference>
<feature type="transmembrane region" description="Helical" evidence="15">
    <location>
        <begin position="27"/>
        <end position="47"/>
    </location>
</feature>
<evidence type="ECO:0000256" key="3">
    <source>
        <dbReference type="ARBA" id="ARBA00022448"/>
    </source>
</evidence>
<keyword evidence="11 13" id="KW-0739">Sodium transport</keyword>
<keyword evidence="9 15" id="KW-0472">Membrane</keyword>